<dbReference type="InParanoid" id="B9RUK0"/>
<sequence>MRGRKEEVKEVDRRDSRLVAGVGGTCYMPWSQALLIHTLQTWNLEIRELGL</sequence>
<dbReference type="EMBL" id="EQ973817">
    <property type="protein sequence ID" value="EEF44987.1"/>
    <property type="molecule type" value="Genomic_DNA"/>
</dbReference>
<proteinExistence type="predicted"/>
<reference evidence="2" key="1">
    <citation type="journal article" date="2010" name="Nat. Biotechnol.">
        <title>Draft genome sequence of the oilseed species Ricinus communis.</title>
        <authorList>
            <person name="Chan A.P."/>
            <person name="Crabtree J."/>
            <person name="Zhao Q."/>
            <person name="Lorenzi H."/>
            <person name="Orvis J."/>
            <person name="Puiu D."/>
            <person name="Melake-Berhan A."/>
            <person name="Jones K.M."/>
            <person name="Redman J."/>
            <person name="Chen G."/>
            <person name="Cahoon E.B."/>
            <person name="Gedil M."/>
            <person name="Stanke M."/>
            <person name="Haas B.J."/>
            <person name="Wortman J.R."/>
            <person name="Fraser-Liggett C.M."/>
            <person name="Ravel J."/>
            <person name="Rabinowicz P.D."/>
        </authorList>
    </citation>
    <scope>NUCLEOTIDE SEQUENCE [LARGE SCALE GENOMIC DNA]</scope>
    <source>
        <strain evidence="2">cv. Hale</strain>
    </source>
</reference>
<evidence type="ECO:0000313" key="2">
    <source>
        <dbReference type="Proteomes" id="UP000008311"/>
    </source>
</evidence>
<dbReference type="AlphaFoldDB" id="B9RUK0"/>
<dbReference type="Proteomes" id="UP000008311">
    <property type="component" value="Unassembled WGS sequence"/>
</dbReference>
<protein>
    <submittedName>
        <fullName evidence="1">Uncharacterized protein</fullName>
    </submittedName>
</protein>
<organism evidence="1 2">
    <name type="scientific">Ricinus communis</name>
    <name type="common">Castor bean</name>
    <dbReference type="NCBI Taxonomy" id="3988"/>
    <lineage>
        <taxon>Eukaryota</taxon>
        <taxon>Viridiplantae</taxon>
        <taxon>Streptophyta</taxon>
        <taxon>Embryophyta</taxon>
        <taxon>Tracheophyta</taxon>
        <taxon>Spermatophyta</taxon>
        <taxon>Magnoliopsida</taxon>
        <taxon>eudicotyledons</taxon>
        <taxon>Gunneridae</taxon>
        <taxon>Pentapetalae</taxon>
        <taxon>rosids</taxon>
        <taxon>fabids</taxon>
        <taxon>Malpighiales</taxon>
        <taxon>Euphorbiaceae</taxon>
        <taxon>Acalyphoideae</taxon>
        <taxon>Acalypheae</taxon>
        <taxon>Ricinus</taxon>
    </lineage>
</organism>
<evidence type="ECO:0000313" key="1">
    <source>
        <dbReference type="EMBL" id="EEF44987.1"/>
    </source>
</evidence>
<gene>
    <name evidence="1" type="ORF">RCOM_0853630</name>
</gene>
<accession>B9RUK0</accession>
<keyword evidence="2" id="KW-1185">Reference proteome</keyword>
<name>B9RUK0_RICCO</name>